<dbReference type="PROSITE" id="PS01359">
    <property type="entry name" value="ZF_PHD_1"/>
    <property type="match status" value="1"/>
</dbReference>
<feature type="compositionally biased region" description="Polar residues" evidence="5">
    <location>
        <begin position="213"/>
        <end position="230"/>
    </location>
</feature>
<evidence type="ECO:0000259" key="6">
    <source>
        <dbReference type="PROSITE" id="PS50016"/>
    </source>
</evidence>
<organism evidence="7">
    <name type="scientific">Phaffia rhodozyma</name>
    <name type="common">Yeast</name>
    <name type="synonym">Xanthophyllomyces dendrorhous</name>
    <dbReference type="NCBI Taxonomy" id="264483"/>
    <lineage>
        <taxon>Eukaryota</taxon>
        <taxon>Fungi</taxon>
        <taxon>Dikarya</taxon>
        <taxon>Basidiomycota</taxon>
        <taxon>Agaricomycotina</taxon>
        <taxon>Tremellomycetes</taxon>
        <taxon>Cystofilobasidiales</taxon>
        <taxon>Mrakiaceae</taxon>
        <taxon>Phaffia</taxon>
    </lineage>
</organism>
<evidence type="ECO:0000256" key="4">
    <source>
        <dbReference type="PROSITE-ProRule" id="PRU00146"/>
    </source>
</evidence>
<feature type="region of interest" description="Disordered" evidence="5">
    <location>
        <begin position="312"/>
        <end position="429"/>
    </location>
</feature>
<feature type="compositionally biased region" description="Polar residues" evidence="5">
    <location>
        <begin position="323"/>
        <end position="345"/>
    </location>
</feature>
<protein>
    <submittedName>
        <fullName evidence="7">PHD Zn-finger protein</fullName>
    </submittedName>
</protein>
<dbReference type="CDD" id="cd15535">
    <property type="entry name" value="PHD1_Rco1"/>
    <property type="match status" value="1"/>
</dbReference>
<keyword evidence="1" id="KW-0479">Metal-binding</keyword>
<dbReference type="GO" id="GO:0008270">
    <property type="term" value="F:zinc ion binding"/>
    <property type="evidence" value="ECO:0007669"/>
    <property type="project" value="UniProtKB-KW"/>
</dbReference>
<evidence type="ECO:0000256" key="3">
    <source>
        <dbReference type="ARBA" id="ARBA00022833"/>
    </source>
</evidence>
<feature type="region of interest" description="Disordered" evidence="5">
    <location>
        <begin position="722"/>
        <end position="771"/>
    </location>
</feature>
<feature type="compositionally biased region" description="Low complexity" evidence="5">
    <location>
        <begin position="377"/>
        <end position="393"/>
    </location>
</feature>
<dbReference type="EMBL" id="LN483143">
    <property type="protein sequence ID" value="CDZ96379.1"/>
    <property type="molecule type" value="Genomic_DNA"/>
</dbReference>
<evidence type="ECO:0000256" key="2">
    <source>
        <dbReference type="ARBA" id="ARBA00022771"/>
    </source>
</evidence>
<dbReference type="SUPFAM" id="SSF57903">
    <property type="entry name" value="FYVE/PHD zinc finger"/>
    <property type="match status" value="2"/>
</dbReference>
<feature type="compositionally biased region" description="Acidic residues" evidence="5">
    <location>
        <begin position="151"/>
        <end position="167"/>
    </location>
</feature>
<dbReference type="InterPro" id="IPR011011">
    <property type="entry name" value="Znf_FYVE_PHD"/>
</dbReference>
<dbReference type="InterPro" id="IPR013083">
    <property type="entry name" value="Znf_RING/FYVE/PHD"/>
</dbReference>
<name>A0A0F7SGF3_PHARH</name>
<feature type="region of interest" description="Disordered" evidence="5">
    <location>
        <begin position="183"/>
        <end position="264"/>
    </location>
</feature>
<feature type="region of interest" description="Disordered" evidence="5">
    <location>
        <begin position="102"/>
        <end position="167"/>
    </location>
</feature>
<feature type="region of interest" description="Disordered" evidence="5">
    <location>
        <begin position="887"/>
        <end position="936"/>
    </location>
</feature>
<feature type="compositionally biased region" description="Low complexity" evidence="5">
    <location>
        <begin position="244"/>
        <end position="262"/>
    </location>
</feature>
<feature type="region of interest" description="Disordered" evidence="5">
    <location>
        <begin position="792"/>
        <end position="863"/>
    </location>
</feature>
<accession>A0A0F7SGF3</accession>
<reference evidence="7" key="1">
    <citation type="submission" date="2014-08" db="EMBL/GenBank/DDBJ databases">
        <authorList>
            <person name="Sharma Rahul"/>
            <person name="Thines Marco"/>
        </authorList>
    </citation>
    <scope>NUCLEOTIDE SEQUENCE</scope>
</reference>
<evidence type="ECO:0000313" key="7">
    <source>
        <dbReference type="EMBL" id="CDZ96379.1"/>
    </source>
</evidence>
<feature type="domain" description="PHD-type" evidence="6">
    <location>
        <begin position="438"/>
        <end position="487"/>
    </location>
</feature>
<dbReference type="PANTHER" id="PTHR47636:SF1">
    <property type="entry name" value="TRANSCRIPTIONAL REGULATORY PROTEIN RCO1"/>
    <property type="match status" value="1"/>
</dbReference>
<dbReference type="Pfam" id="PF00628">
    <property type="entry name" value="PHD"/>
    <property type="match status" value="2"/>
</dbReference>
<sequence length="970" mass="103847">MDALHGTPSFSNQIQAPAILSSYPLAPSHTPPVIYTAGVTGDGSLRQNGDVIGHQVEHTPGAVDVMTSQKTFLPDGELGFDPSRASSASTFASVIDVDVLTGRMDGHGIDGDGNGDRDAERVEEKRDLKRSFAEVEGSSDGDGGLLNGGEIEGDEEQDRDGDGDDGDETIVVLSELDRASGLGTDLELEIKKPRRGRPPGSKSQKGPKPKSRTTPYTKKTMLTSSVASTSRSRKLTPARPTNGSSSHHTSASLHSPSRASSANPLTQSISFAARAPSPTSAELRHDLQQLRAVLSPFSPPHSPAILGTSAVDSSGVEGGGVTVKSSEASIGAGNSRTRIGSNTPRKASRPDGVPSSPLSDAPETGGGRDGTDADFEGISSARVGSGIGSSRRGGNPRFVDGGPSLRRGTPVGGDSKGKGKEIDGIDGQVENDFPQLNNDYCEACKGIGRFLCCDGCPRSFHFLCLDPPIDFDNIPEEQWFCKECSIRRSSLPVPNPPPNIFSSLIHQVQMTNPIQFKLPVLIRSHFKGVSVAPNGSYVNSEELRPMKADRTGFVVDRDPYRVKDGKGQILSCYRCGGSAAPLEGSTEVRPSVVAGKPSIEVASWRKMISCDYCNLHWHFDCLSPPLATMPQISKKWTCPLHADHVTPKIRVPKQGLEYINLTGPFQRNNGQIEVIPSADPNRVPFEDMLVNSKRYRVPESSIRLDFWRKATIERARRMNGLWESEQRKEEESDVEMNEDQGSEESESIGYEASSARLLSSSPPPPSDHLPATVVSGIETKVSPKLEELVRTEQDLQEGSAEPVGSDVDAEGEVDPDYILPPPPTTGPVVLPSSTESRSQSLKLESEVKPGENGQIHEPTVSTPLEACVSSVTSSRATNYPTIQKITLRLNRNSASPGPPGSQKPPPPPSTHLSAPVSAPAPSRDERGESLGSTNSLEGLDLSFAELSQLMAVRDLIQTRGKKQILEFLTS</sequence>
<dbReference type="SMART" id="SM00249">
    <property type="entry name" value="PHD"/>
    <property type="match status" value="2"/>
</dbReference>
<dbReference type="GO" id="GO:0006357">
    <property type="term" value="P:regulation of transcription by RNA polymerase II"/>
    <property type="evidence" value="ECO:0007669"/>
    <property type="project" value="TreeGrafter"/>
</dbReference>
<dbReference type="InterPro" id="IPR019787">
    <property type="entry name" value="Znf_PHD-finger"/>
</dbReference>
<feature type="compositionally biased region" description="Basic and acidic residues" evidence="5">
    <location>
        <begin position="104"/>
        <end position="133"/>
    </location>
</feature>
<keyword evidence="3" id="KW-0862">Zinc</keyword>
<dbReference type="InterPro" id="IPR001965">
    <property type="entry name" value="Znf_PHD"/>
</dbReference>
<dbReference type="InterPro" id="IPR019786">
    <property type="entry name" value="Zinc_finger_PHD-type_CS"/>
</dbReference>
<dbReference type="Gene3D" id="3.30.40.10">
    <property type="entry name" value="Zinc/RING finger domain, C3HC4 (zinc finger)"/>
    <property type="match status" value="2"/>
</dbReference>
<dbReference type="PROSITE" id="PS50016">
    <property type="entry name" value="ZF_PHD_2"/>
    <property type="match status" value="1"/>
</dbReference>
<keyword evidence="2 4" id="KW-0863">Zinc-finger</keyword>
<dbReference type="PANTHER" id="PTHR47636">
    <property type="entry name" value="TRANSCRIPTIONAL REGULATORY PROTEIN RCO1"/>
    <property type="match status" value="1"/>
</dbReference>
<dbReference type="AlphaFoldDB" id="A0A0F7SGF3"/>
<dbReference type="InterPro" id="IPR052819">
    <property type="entry name" value="Chromatin_regulatory_protein"/>
</dbReference>
<dbReference type="CDD" id="cd15534">
    <property type="entry name" value="PHD2_PHF12_Rco1"/>
    <property type="match status" value="1"/>
</dbReference>
<evidence type="ECO:0000256" key="5">
    <source>
        <dbReference type="SAM" id="MobiDB-lite"/>
    </source>
</evidence>
<feature type="compositionally biased region" description="Pro residues" evidence="5">
    <location>
        <begin position="896"/>
        <end position="909"/>
    </location>
</feature>
<dbReference type="GO" id="GO:0032221">
    <property type="term" value="C:Rpd3S complex"/>
    <property type="evidence" value="ECO:0007669"/>
    <property type="project" value="TreeGrafter"/>
</dbReference>
<feature type="compositionally biased region" description="Acidic residues" evidence="5">
    <location>
        <begin position="731"/>
        <end position="746"/>
    </location>
</feature>
<proteinExistence type="predicted"/>
<evidence type="ECO:0000256" key="1">
    <source>
        <dbReference type="ARBA" id="ARBA00022723"/>
    </source>
</evidence>